<keyword evidence="3" id="KW-1185">Reference proteome</keyword>
<dbReference type="Proteomes" id="UP000470772">
    <property type="component" value="Unassembled WGS sequence"/>
</dbReference>
<dbReference type="Pfam" id="PF00535">
    <property type="entry name" value="Glycos_transf_2"/>
    <property type="match status" value="1"/>
</dbReference>
<protein>
    <submittedName>
        <fullName evidence="2">Glycosyltransferase</fullName>
    </submittedName>
</protein>
<keyword evidence="2" id="KW-0808">Transferase</keyword>
<comment type="caution">
    <text evidence="2">The sequence shown here is derived from an EMBL/GenBank/DDBJ whole genome shotgun (WGS) entry which is preliminary data.</text>
</comment>
<dbReference type="InterPro" id="IPR001173">
    <property type="entry name" value="Glyco_trans_2-like"/>
</dbReference>
<name>A0A6A9QVT8_SULME</name>
<dbReference type="GO" id="GO:0016740">
    <property type="term" value="F:transferase activity"/>
    <property type="evidence" value="ECO:0007669"/>
    <property type="project" value="UniProtKB-KW"/>
</dbReference>
<organism evidence="2 3">
    <name type="scientific">Sulfuracidifex metallicus DSM 6482 = JCM 9184</name>
    <dbReference type="NCBI Taxonomy" id="523847"/>
    <lineage>
        <taxon>Archaea</taxon>
        <taxon>Thermoproteota</taxon>
        <taxon>Thermoprotei</taxon>
        <taxon>Sulfolobales</taxon>
        <taxon>Sulfolobaceae</taxon>
        <taxon>Sulfuracidifex</taxon>
    </lineage>
</organism>
<evidence type="ECO:0000313" key="2">
    <source>
        <dbReference type="EMBL" id="MUN29873.1"/>
    </source>
</evidence>
<dbReference type="Gene3D" id="3.90.550.10">
    <property type="entry name" value="Spore Coat Polysaccharide Biosynthesis Protein SpsA, Chain A"/>
    <property type="match status" value="1"/>
</dbReference>
<feature type="domain" description="Glycosyltransferase 2-like" evidence="1">
    <location>
        <begin position="4"/>
        <end position="126"/>
    </location>
</feature>
<evidence type="ECO:0000313" key="3">
    <source>
        <dbReference type="Proteomes" id="UP000470772"/>
    </source>
</evidence>
<proteinExistence type="predicted"/>
<reference evidence="2 3" key="1">
    <citation type="submission" date="2019-10" db="EMBL/GenBank/DDBJ databases">
        <title>Sequencing and Assembly of Multiple Reported Metal-Biooxidizing Members of the Extremely Thermoacidophilic Archaeal Family Sulfolobaceae.</title>
        <authorList>
            <person name="Counts J.A."/>
            <person name="Kelly R.M."/>
        </authorList>
    </citation>
    <scope>NUCLEOTIDE SEQUENCE [LARGE SCALE GENOMIC DNA]</scope>
    <source>
        <strain evidence="2 3">DSM 6482</strain>
    </source>
</reference>
<evidence type="ECO:0000259" key="1">
    <source>
        <dbReference type="Pfam" id="PF00535"/>
    </source>
</evidence>
<dbReference type="SUPFAM" id="SSF53448">
    <property type="entry name" value="Nucleotide-diphospho-sugar transferases"/>
    <property type="match status" value="1"/>
</dbReference>
<dbReference type="EMBL" id="WGGD01000005">
    <property type="protein sequence ID" value="MUN29873.1"/>
    <property type="molecule type" value="Genomic_DNA"/>
</dbReference>
<gene>
    <name evidence="2" type="ORF">GC250_10615</name>
</gene>
<dbReference type="RefSeq" id="WP_420856784.1">
    <property type="nucleotide sequence ID" value="NZ_WGGD01000005.1"/>
</dbReference>
<accession>A0A6A9QVT8</accession>
<sequence>MEGFLEALRRQSFRRFRVLLVYKPSEGDRTEEVISRYKDKLDLEIIYQDKGYIEEAMNMLFSRADSDLLLLTDDGTVPSSNWVEDHVKSHQVSERGIVGNNKTVRKIRFGLAERIYSKIFEKPIDPRMSEYVVIIAETGLWTYNKNVMKSGNVVKTLGLSGYNMSVKREVYKDFRLEEMTFRGAYYENYLGVHALRKGFHSVLIENCCETVHLERESISRSKDLNVIKQLYAESVLSAYYFSKFYKVNLKKLFFDMKIKTMKWNMKDKRPESLAAV</sequence>
<dbReference type="InterPro" id="IPR029044">
    <property type="entry name" value="Nucleotide-diphossugar_trans"/>
</dbReference>
<dbReference type="AlphaFoldDB" id="A0A6A9QVT8"/>